<dbReference type="AlphaFoldDB" id="A0A3F3PTN0"/>
<organism evidence="2 3">
    <name type="scientific">Aspergillus welwitschiae</name>
    <dbReference type="NCBI Taxonomy" id="1341132"/>
    <lineage>
        <taxon>Eukaryota</taxon>
        <taxon>Fungi</taxon>
        <taxon>Dikarya</taxon>
        <taxon>Ascomycota</taxon>
        <taxon>Pezizomycotina</taxon>
        <taxon>Eurotiomycetes</taxon>
        <taxon>Eurotiomycetidae</taxon>
        <taxon>Eurotiales</taxon>
        <taxon>Aspergillaceae</taxon>
        <taxon>Aspergillus</taxon>
        <taxon>Aspergillus subgen. Circumdati</taxon>
    </lineage>
</organism>
<sequence length="120" mass="13033">MERLVPVLPALPAPLPRAPRSVVFNGLYSTAKYHTIKYTIAIAALAVRPIATMMTTNQLLLVVGGYFLTTDYSQLHVCTCPHGREEAPTVHRRSQSSTRIRGRHSSTGQPSSPAATDAGY</sequence>
<dbReference type="GeneID" id="38135883"/>
<feature type="compositionally biased region" description="Basic residues" evidence="1">
    <location>
        <begin position="90"/>
        <end position="104"/>
    </location>
</feature>
<protein>
    <submittedName>
        <fullName evidence="2">Uncharacterized protein</fullName>
    </submittedName>
</protein>
<accession>A0A3F3PTN0</accession>
<dbReference type="EMBL" id="KZ852066">
    <property type="protein sequence ID" value="RDH29656.1"/>
    <property type="molecule type" value="Genomic_DNA"/>
</dbReference>
<feature type="region of interest" description="Disordered" evidence="1">
    <location>
        <begin position="83"/>
        <end position="120"/>
    </location>
</feature>
<evidence type="ECO:0000313" key="3">
    <source>
        <dbReference type="Proteomes" id="UP000253729"/>
    </source>
</evidence>
<dbReference type="RefSeq" id="XP_026622678.1">
    <property type="nucleotide sequence ID" value="XM_026767527.1"/>
</dbReference>
<proteinExistence type="predicted"/>
<keyword evidence="3" id="KW-1185">Reference proteome</keyword>
<evidence type="ECO:0000313" key="2">
    <source>
        <dbReference type="EMBL" id="RDH29656.1"/>
    </source>
</evidence>
<name>A0A3F3PTN0_9EURO</name>
<evidence type="ECO:0000256" key="1">
    <source>
        <dbReference type="SAM" id="MobiDB-lite"/>
    </source>
</evidence>
<dbReference type="Proteomes" id="UP000253729">
    <property type="component" value="Unassembled WGS sequence"/>
</dbReference>
<feature type="compositionally biased region" description="Polar residues" evidence="1">
    <location>
        <begin position="105"/>
        <end position="114"/>
    </location>
</feature>
<gene>
    <name evidence="2" type="ORF">BDQ94DRAFT_150174</name>
</gene>
<reference evidence="2 3" key="1">
    <citation type="submission" date="2018-07" db="EMBL/GenBank/DDBJ databases">
        <title>The genomes of Aspergillus section Nigri reveals drivers in fungal speciation.</title>
        <authorList>
            <consortium name="DOE Joint Genome Institute"/>
            <person name="Vesth T.C."/>
            <person name="Nybo J."/>
            <person name="Theobald S."/>
            <person name="Brandl J."/>
            <person name="Frisvad J.C."/>
            <person name="Nielsen K.F."/>
            <person name="Lyhne E.K."/>
            <person name="Kogle M.E."/>
            <person name="Kuo A."/>
            <person name="Riley R."/>
            <person name="Clum A."/>
            <person name="Nolan M."/>
            <person name="Lipzen A."/>
            <person name="Salamov A."/>
            <person name="Henrissat B."/>
            <person name="Wiebenga A."/>
            <person name="De vries R.P."/>
            <person name="Grigoriev I.V."/>
            <person name="Mortensen U.H."/>
            <person name="Andersen M.R."/>
            <person name="Baker S.E."/>
        </authorList>
    </citation>
    <scope>NUCLEOTIDE SEQUENCE [LARGE SCALE GENOMIC DNA]</scope>
    <source>
        <strain evidence="2 3">CBS 139.54b</strain>
    </source>
</reference>